<proteinExistence type="predicted"/>
<dbReference type="GO" id="GO:0020037">
    <property type="term" value="F:heme binding"/>
    <property type="evidence" value="ECO:0007669"/>
    <property type="project" value="InterPro"/>
</dbReference>
<reference evidence="1 2" key="1">
    <citation type="submission" date="2020-08" db="EMBL/GenBank/DDBJ databases">
        <authorList>
            <person name="Koutsovoulos G."/>
            <person name="Danchin GJ E."/>
        </authorList>
    </citation>
    <scope>NUCLEOTIDE SEQUENCE [LARGE SCALE GENOMIC DNA]</scope>
</reference>
<organism evidence="1 2">
    <name type="scientific">Meloidogyne enterolobii</name>
    <name type="common">Root-knot nematode worm</name>
    <name type="synonym">Meloidogyne mayaguensis</name>
    <dbReference type="NCBI Taxonomy" id="390850"/>
    <lineage>
        <taxon>Eukaryota</taxon>
        <taxon>Metazoa</taxon>
        <taxon>Ecdysozoa</taxon>
        <taxon>Nematoda</taxon>
        <taxon>Chromadorea</taxon>
        <taxon>Rhabditida</taxon>
        <taxon>Tylenchina</taxon>
        <taxon>Tylenchomorpha</taxon>
        <taxon>Tylenchoidea</taxon>
        <taxon>Meloidogynidae</taxon>
        <taxon>Meloidogyninae</taxon>
        <taxon>Meloidogyne</taxon>
    </lineage>
</organism>
<comment type="caution">
    <text evidence="1">The sequence shown here is derived from an EMBL/GenBank/DDBJ whole genome shotgun (WGS) entry which is preliminary data.</text>
</comment>
<evidence type="ECO:0000313" key="1">
    <source>
        <dbReference type="EMBL" id="CAD2188262.1"/>
    </source>
</evidence>
<dbReference type="Gene3D" id="1.10.490.10">
    <property type="entry name" value="Globins"/>
    <property type="match status" value="1"/>
</dbReference>
<dbReference type="Proteomes" id="UP000580250">
    <property type="component" value="Unassembled WGS sequence"/>
</dbReference>
<dbReference type="InterPro" id="IPR012292">
    <property type="entry name" value="Globin/Proto"/>
</dbReference>
<evidence type="ECO:0000313" key="2">
    <source>
        <dbReference type="Proteomes" id="UP000580250"/>
    </source>
</evidence>
<sequence length="240" mass="28230">MGNGLTIYNKKCLTCAANQVGGNIQIKTVIVTAPSPFQGDQKHTEAIRRLSQILLDDLENGTHQSFSMRDREIIARCWRKYISGKRTDIFHKTMLKCIEASPKLNEIIACGRYCYRDLRKWPKLNKICQSQFKFYEKLIYELNMDQQKILIACYNLGRTHAEYSRYGMKPHFLDIFQQQLLGQIACIEYENSKEMEETIVAFIHINNLIIESFRDSYSQRTNEMREQEKIVEIRLLEEIL</sequence>
<gene>
    <name evidence="1" type="ORF">MENT_LOCUS40902</name>
</gene>
<protein>
    <submittedName>
        <fullName evidence="1">Uncharacterized protein</fullName>
    </submittedName>
</protein>
<accession>A0A6V7WMN3</accession>
<dbReference type="EMBL" id="CAJEWN010000683">
    <property type="protein sequence ID" value="CAD2188262.1"/>
    <property type="molecule type" value="Genomic_DNA"/>
</dbReference>
<dbReference type="AlphaFoldDB" id="A0A6V7WMN3"/>
<name>A0A6V7WMN3_MELEN</name>
<dbReference type="OrthoDB" id="5858596at2759"/>
<dbReference type="GO" id="GO:0019825">
    <property type="term" value="F:oxygen binding"/>
    <property type="evidence" value="ECO:0007669"/>
    <property type="project" value="InterPro"/>
</dbReference>